<comment type="similarity">
    <text evidence="2 10">Belongs to the cytochrome c family.</text>
</comment>
<keyword evidence="5 11" id="KW-0679">Respiratory chain</keyword>
<dbReference type="InterPro" id="IPR002327">
    <property type="entry name" value="Cyt_c_1A/1B"/>
</dbReference>
<evidence type="ECO:0000256" key="10">
    <source>
        <dbReference type="RuleBase" id="RU004426"/>
    </source>
</evidence>
<dbReference type="PRINTS" id="PR00604">
    <property type="entry name" value="CYTCHRMECIAB"/>
</dbReference>
<dbReference type="InterPro" id="IPR036909">
    <property type="entry name" value="Cyt_c-like_dom_sf"/>
</dbReference>
<feature type="domain" description="Cytochrome c" evidence="12">
    <location>
        <begin position="7"/>
        <end position="108"/>
    </location>
</feature>
<dbReference type="Gene3D" id="1.10.760.10">
    <property type="entry name" value="Cytochrome c-like domain"/>
    <property type="match status" value="1"/>
</dbReference>
<dbReference type="PROSITE" id="PS51007">
    <property type="entry name" value="CYTC"/>
    <property type="match status" value="1"/>
</dbReference>
<keyword evidence="8 9" id="KW-0408">Iron</keyword>
<keyword evidence="7 11" id="KW-0249">Electron transport</keyword>
<protein>
    <recommendedName>
        <fullName evidence="12">Cytochrome c domain-containing protein</fullName>
    </recommendedName>
</protein>
<dbReference type="Proteomes" id="UP001194580">
    <property type="component" value="Unassembled WGS sequence"/>
</dbReference>
<dbReference type="SUPFAM" id="SSF46626">
    <property type="entry name" value="Cytochrome c"/>
    <property type="match status" value="1"/>
</dbReference>
<proteinExistence type="inferred from homology"/>
<dbReference type="Pfam" id="PF00034">
    <property type="entry name" value="Cytochrom_C"/>
    <property type="match status" value="1"/>
</dbReference>
<accession>A0AAD4DDD0</accession>
<keyword evidence="4 9" id="KW-0349">Heme</keyword>
<evidence type="ECO:0000256" key="4">
    <source>
        <dbReference type="ARBA" id="ARBA00022617"/>
    </source>
</evidence>
<evidence type="ECO:0000256" key="11">
    <source>
        <dbReference type="RuleBase" id="RU004427"/>
    </source>
</evidence>
<evidence type="ECO:0000256" key="2">
    <source>
        <dbReference type="ARBA" id="ARBA00006488"/>
    </source>
</evidence>
<comment type="function">
    <text evidence="11">Electron carrier protein. The oxidized form of the cytochrome c heme group can accept an electron from the heme group of the cytochrome c1 subunit of cytochrome reductase. Cytochrome c then transfers this electron to the cytochrome oxidase complex, the final protein carrier in the mitochondrial electron-transport chain.</text>
</comment>
<evidence type="ECO:0000256" key="6">
    <source>
        <dbReference type="ARBA" id="ARBA00022723"/>
    </source>
</evidence>
<comment type="subcellular location">
    <subcellularLocation>
        <location evidence="1">Mitochondrion intermembrane space</location>
    </subcellularLocation>
</comment>
<dbReference type="AlphaFoldDB" id="A0AAD4DDD0"/>
<evidence type="ECO:0000259" key="12">
    <source>
        <dbReference type="PROSITE" id="PS51007"/>
    </source>
</evidence>
<evidence type="ECO:0000313" key="14">
    <source>
        <dbReference type="Proteomes" id="UP001194580"/>
    </source>
</evidence>
<evidence type="ECO:0000256" key="9">
    <source>
        <dbReference type="PROSITE-ProRule" id="PRU00433"/>
    </source>
</evidence>
<sequence length="108" mass="12150">MEHHQPGDAVNGARLFMARCHQCHSISQGGMHKAGPNLYNVVGRKAGTQPYYFFSQAHTNRGVIWTEENLFKYLENPKAFIPGTKKSFMGLKNPQDRSDVIAFLKGAR</sequence>
<dbReference type="GO" id="GO:0046872">
    <property type="term" value="F:metal ion binding"/>
    <property type="evidence" value="ECO:0007669"/>
    <property type="project" value="UniProtKB-KW"/>
</dbReference>
<comment type="caution">
    <text evidence="13">The sequence shown here is derived from an EMBL/GenBank/DDBJ whole genome shotgun (WGS) entry which is preliminary data.</text>
</comment>
<evidence type="ECO:0000256" key="7">
    <source>
        <dbReference type="ARBA" id="ARBA00022982"/>
    </source>
</evidence>
<dbReference type="FunFam" id="1.10.760.10:FF:000001">
    <property type="entry name" value="Cytochrome c iso-1"/>
    <property type="match status" value="1"/>
</dbReference>
<evidence type="ECO:0000256" key="1">
    <source>
        <dbReference type="ARBA" id="ARBA00004569"/>
    </source>
</evidence>
<keyword evidence="3 11" id="KW-0813">Transport</keyword>
<dbReference type="PANTHER" id="PTHR11961">
    <property type="entry name" value="CYTOCHROME C"/>
    <property type="match status" value="1"/>
</dbReference>
<evidence type="ECO:0000256" key="8">
    <source>
        <dbReference type="ARBA" id="ARBA00023004"/>
    </source>
</evidence>
<organism evidence="13 14">
    <name type="scientific">Linnemannia exigua</name>
    <dbReference type="NCBI Taxonomy" id="604196"/>
    <lineage>
        <taxon>Eukaryota</taxon>
        <taxon>Fungi</taxon>
        <taxon>Fungi incertae sedis</taxon>
        <taxon>Mucoromycota</taxon>
        <taxon>Mortierellomycotina</taxon>
        <taxon>Mortierellomycetes</taxon>
        <taxon>Mortierellales</taxon>
        <taxon>Mortierellaceae</taxon>
        <taxon>Linnemannia</taxon>
    </lineage>
</organism>
<dbReference type="EMBL" id="JAAAIL010000506">
    <property type="protein sequence ID" value="KAG0275218.1"/>
    <property type="molecule type" value="Genomic_DNA"/>
</dbReference>
<dbReference type="GO" id="GO:0020037">
    <property type="term" value="F:heme binding"/>
    <property type="evidence" value="ECO:0007669"/>
    <property type="project" value="InterPro"/>
</dbReference>
<evidence type="ECO:0000256" key="5">
    <source>
        <dbReference type="ARBA" id="ARBA00022660"/>
    </source>
</evidence>
<gene>
    <name evidence="13" type="ORF">BGZ95_009060</name>
</gene>
<dbReference type="GO" id="GO:0005758">
    <property type="term" value="C:mitochondrial intermembrane space"/>
    <property type="evidence" value="ECO:0007669"/>
    <property type="project" value="UniProtKB-SubCell"/>
</dbReference>
<keyword evidence="6 9" id="KW-0479">Metal-binding</keyword>
<reference evidence="13" key="1">
    <citation type="journal article" date="2020" name="Fungal Divers.">
        <title>Resolving the Mortierellaceae phylogeny through synthesis of multi-gene phylogenetics and phylogenomics.</title>
        <authorList>
            <person name="Vandepol N."/>
            <person name="Liber J."/>
            <person name="Desiro A."/>
            <person name="Na H."/>
            <person name="Kennedy M."/>
            <person name="Barry K."/>
            <person name="Grigoriev I.V."/>
            <person name="Miller A.N."/>
            <person name="O'Donnell K."/>
            <person name="Stajich J.E."/>
            <person name="Bonito G."/>
        </authorList>
    </citation>
    <scope>NUCLEOTIDE SEQUENCE</scope>
    <source>
        <strain evidence="13">NRRL 28262</strain>
    </source>
</reference>
<evidence type="ECO:0000256" key="3">
    <source>
        <dbReference type="ARBA" id="ARBA00022448"/>
    </source>
</evidence>
<keyword evidence="14" id="KW-1185">Reference proteome</keyword>
<comment type="PTM">
    <text evidence="11">Binds 1 heme group per subunit.</text>
</comment>
<dbReference type="InterPro" id="IPR009056">
    <property type="entry name" value="Cyt_c-like_dom"/>
</dbReference>
<name>A0AAD4DDD0_9FUNG</name>
<dbReference type="GO" id="GO:0009055">
    <property type="term" value="F:electron transfer activity"/>
    <property type="evidence" value="ECO:0007669"/>
    <property type="project" value="InterPro"/>
</dbReference>
<keyword evidence="11" id="KW-0496">Mitochondrion</keyword>
<evidence type="ECO:0000313" key="13">
    <source>
        <dbReference type="EMBL" id="KAG0275218.1"/>
    </source>
</evidence>